<keyword evidence="2" id="KW-1185">Reference proteome</keyword>
<dbReference type="EMBL" id="CAKKNT010000007">
    <property type="protein sequence ID" value="CAH0418355.1"/>
    <property type="molecule type" value="Genomic_DNA"/>
</dbReference>
<dbReference type="PANTHER" id="PTHR34580">
    <property type="match status" value="1"/>
</dbReference>
<accession>A0ABM8ZBV3</accession>
<dbReference type="RefSeq" id="WP_230098448.1">
    <property type="nucleotide sequence ID" value="NZ_CAKKNT010000007.1"/>
</dbReference>
<gene>
    <name evidence="1" type="ORF">WGH24286_00773</name>
</gene>
<sequence>MTTGDSKRLLDLLLKLLAGEKIGRDAWLESNHLKLRTVQNDFKDIAIAIGDDNPRYAVVRANKTIAITRKAAINEKHILAICKILLASRAFTKLEKDALITSMLALGAAENTQLIKHSLANETNDYKPVHHGKNLLDLIWQFNTWIEARQVLSFDYERMDHTNKADTALPIGLFFDTYYFYIIMQREQAGKNFQAFYRIDRFNNIRTNNRVKISHPASLNTLEENKIRKTNNLMQLGHSTPIEFDFTGNPEAALDKFPDAQITDKKVTNGVHIKIPNANQNGAMMWFLSQGHRVKVTSPVSLVNAIQTEIAMMRALY</sequence>
<evidence type="ECO:0000313" key="1">
    <source>
        <dbReference type="EMBL" id="CAH0418355.1"/>
    </source>
</evidence>
<comment type="caution">
    <text evidence="1">The sequence shown here is derived from an EMBL/GenBank/DDBJ whole genome shotgun (WGS) entry which is preliminary data.</text>
</comment>
<reference evidence="1 2" key="1">
    <citation type="submission" date="2021-11" db="EMBL/GenBank/DDBJ databases">
        <authorList>
            <person name="Depoorter E."/>
        </authorList>
    </citation>
    <scope>NUCLEOTIDE SEQUENCE [LARGE SCALE GENOMIC DNA]</scope>
    <source>
        <strain evidence="1 2">LMG 24286</strain>
    </source>
</reference>
<evidence type="ECO:0008006" key="3">
    <source>
        <dbReference type="Google" id="ProtNLM"/>
    </source>
</evidence>
<organism evidence="1 2">
    <name type="scientific">Periweissella ghanensis</name>
    <dbReference type="NCBI Taxonomy" id="467997"/>
    <lineage>
        <taxon>Bacteria</taxon>
        <taxon>Bacillati</taxon>
        <taxon>Bacillota</taxon>
        <taxon>Bacilli</taxon>
        <taxon>Lactobacillales</taxon>
        <taxon>Lactobacillaceae</taxon>
        <taxon>Periweissella</taxon>
    </lineage>
</organism>
<dbReference type="PANTHER" id="PTHR34580:SF1">
    <property type="entry name" value="PROTEIN PAFC"/>
    <property type="match status" value="1"/>
</dbReference>
<name>A0ABM8ZBV3_9LACO</name>
<proteinExistence type="predicted"/>
<evidence type="ECO:0000313" key="2">
    <source>
        <dbReference type="Proteomes" id="UP000789719"/>
    </source>
</evidence>
<dbReference type="InterPro" id="IPR051534">
    <property type="entry name" value="CBASS_pafABC_assoc_protein"/>
</dbReference>
<protein>
    <recommendedName>
        <fullName evidence="3">WYL domain-containing protein</fullName>
    </recommendedName>
</protein>
<dbReference type="Proteomes" id="UP000789719">
    <property type="component" value="Unassembled WGS sequence"/>
</dbReference>